<evidence type="ECO:0000256" key="1">
    <source>
        <dbReference type="SAM" id="Phobius"/>
    </source>
</evidence>
<evidence type="ECO:0008006" key="4">
    <source>
        <dbReference type="Google" id="ProtNLM"/>
    </source>
</evidence>
<dbReference type="Pfam" id="PF13789">
    <property type="entry name" value="DUF4181"/>
    <property type="match status" value="1"/>
</dbReference>
<keyword evidence="1" id="KW-1133">Transmembrane helix</keyword>
<proteinExistence type="predicted"/>
<keyword evidence="1" id="KW-0472">Membrane</keyword>
<dbReference type="RefSeq" id="WP_089532264.1">
    <property type="nucleotide sequence ID" value="NZ_CP022437.1"/>
</dbReference>
<gene>
    <name evidence="2" type="ORF">CFK40_10525</name>
</gene>
<feature type="transmembrane region" description="Helical" evidence="1">
    <location>
        <begin position="114"/>
        <end position="132"/>
    </location>
</feature>
<evidence type="ECO:0000313" key="2">
    <source>
        <dbReference type="EMBL" id="ASN05414.1"/>
    </source>
</evidence>
<dbReference type="InterPro" id="IPR025441">
    <property type="entry name" value="DUF4181"/>
</dbReference>
<evidence type="ECO:0000313" key="3">
    <source>
        <dbReference type="Proteomes" id="UP000204391"/>
    </source>
</evidence>
<organism evidence="2 3">
    <name type="scientific">Virgibacillus necropolis</name>
    <dbReference type="NCBI Taxonomy" id="163877"/>
    <lineage>
        <taxon>Bacteria</taxon>
        <taxon>Bacillati</taxon>
        <taxon>Bacillota</taxon>
        <taxon>Bacilli</taxon>
        <taxon>Bacillales</taxon>
        <taxon>Bacillaceae</taxon>
        <taxon>Virgibacillus</taxon>
    </lineage>
</organism>
<keyword evidence="1" id="KW-0812">Transmembrane</keyword>
<dbReference type="AlphaFoldDB" id="A0A221MCQ3"/>
<keyword evidence="3" id="KW-1185">Reference proteome</keyword>
<accession>A0A221MCQ3</accession>
<protein>
    <recommendedName>
        <fullName evidence="4">DUF4181 domain-containing protein</fullName>
    </recommendedName>
</protein>
<feature type="transmembrane region" description="Helical" evidence="1">
    <location>
        <begin position="14"/>
        <end position="32"/>
    </location>
</feature>
<dbReference type="Proteomes" id="UP000204391">
    <property type="component" value="Chromosome"/>
</dbReference>
<dbReference type="KEGG" id="vne:CFK40_10525"/>
<dbReference type="EMBL" id="CP022437">
    <property type="protein sequence ID" value="ASN05414.1"/>
    <property type="molecule type" value="Genomic_DNA"/>
</dbReference>
<feature type="transmembrane region" description="Helical" evidence="1">
    <location>
        <begin position="59"/>
        <end position="76"/>
    </location>
</feature>
<name>A0A221MCQ3_9BACI</name>
<reference evidence="2 3" key="1">
    <citation type="journal article" date="2003" name="Int. J. Syst. Evol. Microbiol.">
        <title>Virgibacillus carmonensis sp. nov., Virgibacillus necropolis sp. nov. and Virgibacillus picturae sp. nov., three novel species isolated from deteriorated mural paintings, transfer of the species of the genus salibacillus to Virgibacillus, as Virgibacillus marismortui comb. nov. and Virgibacillus salexigens comb. nov., and emended description of the genus Virgibacillus.</title>
        <authorList>
            <person name="Heyrman J."/>
            <person name="Logan N.A."/>
            <person name="Busse H.J."/>
            <person name="Balcaen A."/>
            <person name="Lebbe L."/>
            <person name="Rodriguez-Diaz M."/>
            <person name="Swings J."/>
            <person name="De Vos P."/>
        </authorList>
    </citation>
    <scope>NUCLEOTIDE SEQUENCE [LARGE SCALE GENOMIC DNA]</scope>
    <source>
        <strain evidence="2 3">LMG 19488</strain>
    </source>
</reference>
<sequence>MDHYGFTPGFWKEFIIIMGAVVFVVGGIPAIIRRRIGADKKKWFSYNHINEFHKKADRTLRTIFVISVIASLIIFVDKPLIVLLLSIFFSVSQLGFQAYVEWRFMENRNNFKVSLVEIVLIFVTLIGILLWLE</sequence>
<feature type="transmembrane region" description="Helical" evidence="1">
    <location>
        <begin position="82"/>
        <end position="102"/>
    </location>
</feature>
<dbReference type="OrthoDB" id="2428213at2"/>